<dbReference type="VEuPathDB" id="TriTrypDB:TcIL3000_5_5210"/>
<sequence>MESPAKGEPKQGLKGTQKHLEFQLQREKGYTRELEEKIKTQQAQIAKLEQDKAELRRENITLADDDKKRNRLEERCHTLQRDISEKQSALIAEQKRATKAECEKEQVRRDAQASIAKWCEAEKQWVKENESLQKELDESKSAHMALSEEYKGLLNSQKELQKQLEREKEHSSRLEELTESSEKKIAMLHSRIEGLQNDVHTRDETIFKLDEAGSKWQEMCHAKDNEIKSLEVQIGMQSGTIEKLQNTISALNQQMEAVKFLSIEEKGRSEKVKCDLREMEKERNLLQMELETVRRDFEHASQNASKHQELITELRGKLLTSSELVKEKSAEVRKHELTISELTAEVKRIERERTESNHSITTMEGQLQNLRDTLECTRMAMEKANGINAALEGELQQVKMSQESKDETLVVLRAEYEEKLEVLLCETKNLESEINARQIVIGNLTNQLTEANVANEALFNKVTQSTDCSARLRSSLEKMQIDNCDLERRIFFSDETIARIALQNCWLEENCGIYCDRTATAERSSLYSLTEKDLLNRNLQESIAEKEVTALRLSDVQLLLEKKRIESVEEARKVLEVCEERERTIVILQEEVACSAGELLFLKEELLRQKVCVEQLATNERLLAGKLSDTEELLRVTTASSAERTELSRWASEWIGRSIHFCANLVEQCDALMTDKLHHMVMVLTEAYDKRNKETCSALRHLEDAQRNAEEARLHAELKLSEIESRAANGVELLKKQKEDFLSKIRCIEKQKEEADSEIKSLVQKISGLKERHSGDMKGKDLKIEELAHAVSTEKSRVQHLEEKMAKLHKKLEYELLRKTEYKEALEIVKAKREETDRYRATEKDLAMKAVDAANNEINYWVRSFEQLKGMLQDLSRRSGTQIAPADQEKIREMEDAVCRMSTRDTNLPKCSPEGRNGSQKRPRTEL</sequence>
<feature type="coiled-coil region" evidence="1">
    <location>
        <begin position="31"/>
        <end position="180"/>
    </location>
</feature>
<feature type="coiled-coil region" evidence="1">
    <location>
        <begin position="699"/>
        <end position="811"/>
    </location>
</feature>
<accession>G0UM92</accession>
<name>G0UM92_TRYCI</name>
<feature type="compositionally biased region" description="Basic and acidic residues" evidence="2">
    <location>
        <begin position="1"/>
        <end position="11"/>
    </location>
</feature>
<keyword evidence="1" id="KW-0175">Coiled coil</keyword>
<dbReference type="AlphaFoldDB" id="G0UM92"/>
<proteinExistence type="predicted"/>
<feature type="region of interest" description="Disordered" evidence="2">
    <location>
        <begin position="901"/>
        <end position="927"/>
    </location>
</feature>
<protein>
    <submittedName>
        <fullName evidence="3">Uncharacterized protein</fullName>
    </submittedName>
</protein>
<gene>
    <name evidence="3" type="ORF">TCIL3000_5_5210</name>
</gene>
<feature type="region of interest" description="Disordered" evidence="2">
    <location>
        <begin position="1"/>
        <end position="26"/>
    </location>
</feature>
<evidence type="ECO:0000256" key="1">
    <source>
        <dbReference type="SAM" id="Coils"/>
    </source>
</evidence>
<feature type="coiled-coil region" evidence="1">
    <location>
        <begin position="325"/>
        <end position="359"/>
    </location>
</feature>
<evidence type="ECO:0000256" key="2">
    <source>
        <dbReference type="SAM" id="MobiDB-lite"/>
    </source>
</evidence>
<dbReference type="EMBL" id="HE575318">
    <property type="protein sequence ID" value="CCC90756.1"/>
    <property type="molecule type" value="Genomic_DNA"/>
</dbReference>
<feature type="coiled-coil region" evidence="1">
    <location>
        <begin position="241"/>
        <end position="296"/>
    </location>
</feature>
<organism evidence="3">
    <name type="scientific">Trypanosoma congolense (strain IL3000)</name>
    <dbReference type="NCBI Taxonomy" id="1068625"/>
    <lineage>
        <taxon>Eukaryota</taxon>
        <taxon>Discoba</taxon>
        <taxon>Euglenozoa</taxon>
        <taxon>Kinetoplastea</taxon>
        <taxon>Metakinetoplastina</taxon>
        <taxon>Trypanosomatida</taxon>
        <taxon>Trypanosomatidae</taxon>
        <taxon>Trypanosoma</taxon>
        <taxon>Nannomonas</taxon>
    </lineage>
</organism>
<reference evidence="3" key="1">
    <citation type="journal article" date="2012" name="Proc. Natl. Acad. Sci. U.S.A.">
        <title>Antigenic diversity is generated by distinct evolutionary mechanisms in African trypanosome species.</title>
        <authorList>
            <person name="Jackson A.P."/>
            <person name="Berry A."/>
            <person name="Aslett M."/>
            <person name="Allison H.C."/>
            <person name="Burton P."/>
            <person name="Vavrova-Anderson J."/>
            <person name="Brown R."/>
            <person name="Browne H."/>
            <person name="Corton N."/>
            <person name="Hauser H."/>
            <person name="Gamble J."/>
            <person name="Gilderthorp R."/>
            <person name="Marcello L."/>
            <person name="McQuillan J."/>
            <person name="Otto T.D."/>
            <person name="Quail M.A."/>
            <person name="Sanders M.J."/>
            <person name="van Tonder A."/>
            <person name="Ginger M.L."/>
            <person name="Field M.C."/>
            <person name="Barry J.D."/>
            <person name="Hertz-Fowler C."/>
            <person name="Berriman M."/>
        </authorList>
    </citation>
    <scope>NUCLEOTIDE SEQUENCE</scope>
    <source>
        <strain evidence="3">IL3000</strain>
    </source>
</reference>
<evidence type="ECO:0000313" key="3">
    <source>
        <dbReference type="EMBL" id="CCC90756.1"/>
    </source>
</evidence>